<protein>
    <submittedName>
        <fullName evidence="6">AsnC family transcriptional regulator</fullName>
    </submittedName>
</protein>
<dbReference type="SUPFAM" id="SSF54909">
    <property type="entry name" value="Dimeric alpha+beta barrel"/>
    <property type="match status" value="1"/>
</dbReference>
<keyword evidence="1" id="KW-0805">Transcription regulation</keyword>
<organism evidence="6 7">
    <name type="scientific">Streptomyces alanosinicus</name>
    <dbReference type="NCBI Taxonomy" id="68171"/>
    <lineage>
        <taxon>Bacteria</taxon>
        <taxon>Bacillati</taxon>
        <taxon>Actinomycetota</taxon>
        <taxon>Actinomycetes</taxon>
        <taxon>Kitasatosporales</taxon>
        <taxon>Streptomycetaceae</taxon>
        <taxon>Streptomyces</taxon>
    </lineage>
</organism>
<dbReference type="Gene3D" id="1.10.10.10">
    <property type="entry name" value="Winged helix-like DNA-binding domain superfamily/Winged helix DNA-binding domain"/>
    <property type="match status" value="2"/>
</dbReference>
<accession>A0A919D1H4</accession>
<evidence type="ECO:0000256" key="3">
    <source>
        <dbReference type="ARBA" id="ARBA00023163"/>
    </source>
</evidence>
<dbReference type="RefSeq" id="WP_189950683.1">
    <property type="nucleotide sequence ID" value="NZ_BMVG01000003.1"/>
</dbReference>
<reference evidence="6" key="1">
    <citation type="journal article" date="2014" name="Int. J. Syst. Evol. Microbiol.">
        <title>Complete genome sequence of Corynebacterium casei LMG S-19264T (=DSM 44701T), isolated from a smear-ripened cheese.</title>
        <authorList>
            <consortium name="US DOE Joint Genome Institute (JGI-PGF)"/>
            <person name="Walter F."/>
            <person name="Albersmeier A."/>
            <person name="Kalinowski J."/>
            <person name="Ruckert C."/>
        </authorList>
    </citation>
    <scope>NUCLEOTIDE SEQUENCE</scope>
    <source>
        <strain evidence="6">JCM 4714</strain>
    </source>
</reference>
<gene>
    <name evidence="6" type="primary">asnC</name>
    <name evidence="6" type="ORF">GCM10010339_20520</name>
</gene>
<dbReference type="InterPro" id="IPR019888">
    <property type="entry name" value="Tscrpt_reg_AsnC-like"/>
</dbReference>
<evidence type="ECO:0000259" key="5">
    <source>
        <dbReference type="PROSITE" id="PS50956"/>
    </source>
</evidence>
<dbReference type="Pfam" id="PF01037">
    <property type="entry name" value="AsnC_trans_reg"/>
    <property type="match status" value="1"/>
</dbReference>
<evidence type="ECO:0000256" key="4">
    <source>
        <dbReference type="SAM" id="MobiDB-lite"/>
    </source>
</evidence>
<dbReference type="PROSITE" id="PS50956">
    <property type="entry name" value="HTH_ASNC_2"/>
    <property type="match status" value="1"/>
</dbReference>
<evidence type="ECO:0000313" key="6">
    <source>
        <dbReference type="EMBL" id="GHE01413.1"/>
    </source>
</evidence>
<dbReference type="GO" id="GO:0043565">
    <property type="term" value="F:sequence-specific DNA binding"/>
    <property type="evidence" value="ECO:0007669"/>
    <property type="project" value="InterPro"/>
</dbReference>
<dbReference type="AlphaFoldDB" id="A0A919D1H4"/>
<dbReference type="GO" id="GO:0043200">
    <property type="term" value="P:response to amino acid"/>
    <property type="evidence" value="ECO:0007669"/>
    <property type="project" value="TreeGrafter"/>
</dbReference>
<comment type="caution">
    <text evidence="6">The sequence shown here is derived from an EMBL/GenBank/DDBJ whole genome shotgun (WGS) entry which is preliminary data.</text>
</comment>
<evidence type="ECO:0000256" key="2">
    <source>
        <dbReference type="ARBA" id="ARBA00023125"/>
    </source>
</evidence>
<dbReference type="SMART" id="SM00344">
    <property type="entry name" value="HTH_ASNC"/>
    <property type="match status" value="2"/>
</dbReference>
<proteinExistence type="predicted"/>
<dbReference type="InterPro" id="IPR036390">
    <property type="entry name" value="WH_DNA-bd_sf"/>
</dbReference>
<dbReference type="InterPro" id="IPR019887">
    <property type="entry name" value="Tscrpt_reg_AsnC/Lrp_C"/>
</dbReference>
<feature type="region of interest" description="Disordered" evidence="4">
    <location>
        <begin position="165"/>
        <end position="187"/>
    </location>
</feature>
<dbReference type="PANTHER" id="PTHR30154:SF34">
    <property type="entry name" value="TRANSCRIPTIONAL REGULATOR AZLB"/>
    <property type="match status" value="1"/>
</dbReference>
<dbReference type="Gene3D" id="3.30.70.920">
    <property type="match status" value="1"/>
</dbReference>
<evidence type="ECO:0000256" key="1">
    <source>
        <dbReference type="ARBA" id="ARBA00023015"/>
    </source>
</evidence>
<dbReference type="GO" id="GO:0005829">
    <property type="term" value="C:cytosol"/>
    <property type="evidence" value="ECO:0007669"/>
    <property type="project" value="TreeGrafter"/>
</dbReference>
<dbReference type="InterPro" id="IPR011008">
    <property type="entry name" value="Dimeric_a/b-barrel"/>
</dbReference>
<keyword evidence="3" id="KW-0804">Transcription</keyword>
<feature type="domain" description="HTH asnC-type" evidence="5">
    <location>
        <begin position="2"/>
        <end position="62"/>
    </location>
</feature>
<dbReference type="Pfam" id="PF13404">
    <property type="entry name" value="HTH_AsnC-type"/>
    <property type="match status" value="2"/>
</dbReference>
<dbReference type="InterPro" id="IPR036388">
    <property type="entry name" value="WH-like_DNA-bd_sf"/>
</dbReference>
<dbReference type="SUPFAM" id="SSF46785">
    <property type="entry name" value="Winged helix' DNA-binding domain"/>
    <property type="match status" value="2"/>
</dbReference>
<keyword evidence="7" id="KW-1185">Reference proteome</keyword>
<dbReference type="EMBL" id="BMVG01000003">
    <property type="protein sequence ID" value="GHE01413.1"/>
    <property type="molecule type" value="Genomic_DNA"/>
</dbReference>
<dbReference type="Proteomes" id="UP000655443">
    <property type="component" value="Unassembled WGS sequence"/>
</dbReference>
<reference evidence="6" key="2">
    <citation type="submission" date="2020-09" db="EMBL/GenBank/DDBJ databases">
        <authorList>
            <person name="Sun Q."/>
            <person name="Ohkuma M."/>
        </authorList>
    </citation>
    <scope>NUCLEOTIDE SEQUENCE</scope>
    <source>
        <strain evidence="6">JCM 4714</strain>
    </source>
</reference>
<evidence type="ECO:0000313" key="7">
    <source>
        <dbReference type="Proteomes" id="UP000655443"/>
    </source>
</evidence>
<dbReference type="PANTHER" id="PTHR30154">
    <property type="entry name" value="LEUCINE-RESPONSIVE REGULATORY PROTEIN"/>
    <property type="match status" value="1"/>
</dbReference>
<dbReference type="InterPro" id="IPR000485">
    <property type="entry name" value="AsnC-type_HTH_dom"/>
</dbReference>
<sequence length="349" mass="37309">MLDDLDRALIHALHLDGRAPFSRIAEVLGVSAQTVARRYRRLRTEAGLRVVGLTAPDRTGRAQWLVRLTATARSAQDIAGALVRRPDTSWVKLTSGGTEITAVIHAPAEDASPGSLLLRDIPRTGGITAVSAHCLLHTYLGGPAGWRGRTEALDERQQRALEYRTPAAGAGDGEPPGPSAPSGPEYVHDTDGIRQPGREDAELLAVLARDGRAGQGELADATGWSPTTVARRLAELRATGALFFDVEVDAALFGVRTQALLWLSVRPADLERVALALAGHDELAFVAATTGRTNLVAQALCRDPADLHRYLTRRLGALREIDALETSPVLRTLKAGSPAGVFRPRTLLP</sequence>
<name>A0A919D1H4_9ACTN</name>
<dbReference type="PRINTS" id="PR00033">
    <property type="entry name" value="HTHASNC"/>
</dbReference>
<keyword evidence="2" id="KW-0238">DNA-binding</keyword>